<dbReference type="PROSITE" id="PS51725">
    <property type="entry name" value="ABM"/>
    <property type="match status" value="1"/>
</dbReference>
<dbReference type="OrthoDB" id="9812754at2"/>
<dbReference type="AlphaFoldDB" id="A0A2W1N8X4"/>
<reference evidence="2" key="1">
    <citation type="submission" date="2018-06" db="EMBL/GenBank/DDBJ databases">
        <title>Paenibacillus xerothermodurans sp. nov. an extremely dry heat resistant spore forming bacterium isolated from the soil of Cape Canaveral, Florida.</title>
        <authorList>
            <person name="Seuylemezian A."/>
            <person name="Kaur N."/>
            <person name="Patil P."/>
            <person name="Patil P."/>
            <person name="Mayilraj S."/>
            <person name="Vaishampayan P."/>
        </authorList>
    </citation>
    <scope>NUCLEOTIDE SEQUENCE [LARGE SCALE GENOMIC DNA]</scope>
    <source>
        <strain evidence="2">ATCC 27380</strain>
    </source>
</reference>
<evidence type="ECO:0000259" key="1">
    <source>
        <dbReference type="PROSITE" id="PS51725"/>
    </source>
</evidence>
<dbReference type="GO" id="GO:0004497">
    <property type="term" value="F:monooxygenase activity"/>
    <property type="evidence" value="ECO:0007669"/>
    <property type="project" value="UniProtKB-KW"/>
</dbReference>
<sequence length="97" mass="11315">MVALIARYKVKPNETQQVIQLLQQMQAKIKEFEPACQIFRVHRPTDHSDVLVLYEVYTDIEAMEAHRGTDHYRNIIEGQVAPLLEGREREVLDLVID</sequence>
<protein>
    <submittedName>
        <fullName evidence="2">Antibiotic biosynthesis monooxygenase</fullName>
    </submittedName>
</protein>
<evidence type="ECO:0000313" key="2">
    <source>
        <dbReference type="EMBL" id="PZE21079.1"/>
    </source>
</evidence>
<gene>
    <name evidence="2" type="ORF">CBW46_010400</name>
</gene>
<keyword evidence="2" id="KW-0503">Monooxygenase</keyword>
<keyword evidence="2" id="KW-0560">Oxidoreductase</keyword>
<dbReference type="RefSeq" id="WP_089199935.1">
    <property type="nucleotide sequence ID" value="NZ_NHRJ02000004.1"/>
</dbReference>
<dbReference type="InterPro" id="IPR011008">
    <property type="entry name" value="Dimeric_a/b-barrel"/>
</dbReference>
<feature type="domain" description="ABM" evidence="1">
    <location>
        <begin position="2"/>
        <end position="92"/>
    </location>
</feature>
<proteinExistence type="predicted"/>
<dbReference type="Pfam" id="PF03992">
    <property type="entry name" value="ABM"/>
    <property type="match status" value="1"/>
</dbReference>
<evidence type="ECO:0000313" key="3">
    <source>
        <dbReference type="Proteomes" id="UP000214746"/>
    </source>
</evidence>
<keyword evidence="3" id="KW-1185">Reference proteome</keyword>
<dbReference type="Proteomes" id="UP000214746">
    <property type="component" value="Unassembled WGS sequence"/>
</dbReference>
<dbReference type="PANTHER" id="PTHR33336:SF3">
    <property type="entry name" value="ABM DOMAIN-CONTAINING PROTEIN"/>
    <property type="match status" value="1"/>
</dbReference>
<organism evidence="2 3">
    <name type="scientific">Paenibacillus xerothermodurans</name>
    <dbReference type="NCBI Taxonomy" id="1977292"/>
    <lineage>
        <taxon>Bacteria</taxon>
        <taxon>Bacillati</taxon>
        <taxon>Bacillota</taxon>
        <taxon>Bacilli</taxon>
        <taxon>Bacillales</taxon>
        <taxon>Paenibacillaceae</taxon>
        <taxon>Paenibacillus</taxon>
    </lineage>
</organism>
<name>A0A2W1N8X4_PAEXE</name>
<dbReference type="Gene3D" id="3.30.70.100">
    <property type="match status" value="1"/>
</dbReference>
<comment type="caution">
    <text evidence="2">The sequence shown here is derived from an EMBL/GenBank/DDBJ whole genome shotgun (WGS) entry which is preliminary data.</text>
</comment>
<dbReference type="InterPro" id="IPR050744">
    <property type="entry name" value="AI-2_Isomerase_LsrG"/>
</dbReference>
<dbReference type="SUPFAM" id="SSF54909">
    <property type="entry name" value="Dimeric alpha+beta barrel"/>
    <property type="match status" value="1"/>
</dbReference>
<dbReference type="PANTHER" id="PTHR33336">
    <property type="entry name" value="QUINOL MONOOXYGENASE YGIN-RELATED"/>
    <property type="match status" value="1"/>
</dbReference>
<accession>A0A2W1N8X4</accession>
<dbReference type="EMBL" id="NHRJ02000004">
    <property type="protein sequence ID" value="PZE21079.1"/>
    <property type="molecule type" value="Genomic_DNA"/>
</dbReference>
<dbReference type="GO" id="GO:0005829">
    <property type="term" value="C:cytosol"/>
    <property type="evidence" value="ECO:0007669"/>
    <property type="project" value="TreeGrafter"/>
</dbReference>
<dbReference type="InterPro" id="IPR007138">
    <property type="entry name" value="ABM_dom"/>
</dbReference>